<dbReference type="EMBL" id="CAUYUE010000015">
    <property type="protein sequence ID" value="CAK0786835.1"/>
    <property type="molecule type" value="Genomic_DNA"/>
</dbReference>
<dbReference type="InterPro" id="IPR010721">
    <property type="entry name" value="UstE-like"/>
</dbReference>
<feature type="transmembrane region" description="Helical" evidence="1">
    <location>
        <begin position="255"/>
        <end position="273"/>
    </location>
</feature>
<keyword evidence="1" id="KW-0812">Transmembrane</keyword>
<comment type="caution">
    <text evidence="2">The sequence shown here is derived from an EMBL/GenBank/DDBJ whole genome shotgun (WGS) entry which is preliminary data.</text>
</comment>
<protein>
    <recommendedName>
        <fullName evidence="4">Steroid 5-alpha reductase C-terminal domain-containing protein</fullName>
    </recommendedName>
</protein>
<evidence type="ECO:0000313" key="2">
    <source>
        <dbReference type="EMBL" id="CAK0786835.1"/>
    </source>
</evidence>
<sequence length="496" mass="56313">MTTFRGGAKNVEHASCSGRHSEALAPLPYGSRQRGRLSKQMRRSHFGTVKAAEREVFNAAVLGDSPLPPWLLGFQCNERYLQWDSSAQIQLLKIHAAKEMGKDVRWVEEQLGMLGTLLPDLIAKLPKMKAALLLALVKDTQGIAGRVLRLKEALPTVNVSQLVAGHPGLLLHEDVAMLEANLSKLRESIGAKADVERLVKREPMILASDVDGLLQEAERLSCNLHPLALLNALFFVNVCGVFWILGLLQRSSWLIDPYWTIIPVLIAHFYSWACPNAYVRTARQWVALGLTWLWAVRLTHSYFRREEWEIGAREDWRYADMRARWGRAWPLASFFLVYLIQQGMLFGLTLPLYAVFSSCKGWQHGLDLLATAGCITGILMAAVADNQLHRFMQGNERRNAAGKAPELLLDTGLWQLSRHPNYFFEQLFWWSLGLFGATAGQPWVLLGPLFNTLCMVQVTRLTEERMLRRPERAGLYKAYMLRTSVWLPMPMRPKRK</sequence>
<evidence type="ECO:0000256" key="1">
    <source>
        <dbReference type="SAM" id="Phobius"/>
    </source>
</evidence>
<dbReference type="Gene3D" id="1.20.120.1630">
    <property type="match status" value="1"/>
</dbReference>
<feature type="transmembrane region" description="Helical" evidence="1">
    <location>
        <begin position="227"/>
        <end position="248"/>
    </location>
</feature>
<reference evidence="2 3" key="1">
    <citation type="submission" date="2023-10" db="EMBL/GenBank/DDBJ databases">
        <authorList>
            <person name="Maclean D."/>
            <person name="Macfadyen A."/>
        </authorList>
    </citation>
    <scope>NUCLEOTIDE SEQUENCE [LARGE SCALE GENOMIC DNA]</scope>
</reference>
<evidence type="ECO:0000313" key="3">
    <source>
        <dbReference type="Proteomes" id="UP001314263"/>
    </source>
</evidence>
<dbReference type="PANTHER" id="PTHR32251:SF23">
    <property type="entry name" value="3-OXO-5-ALPHA-STEROID 4-DEHYDROGENASE (DUF1295)"/>
    <property type="match status" value="1"/>
</dbReference>
<keyword evidence="1" id="KW-0472">Membrane</keyword>
<evidence type="ECO:0008006" key="4">
    <source>
        <dbReference type="Google" id="ProtNLM"/>
    </source>
</evidence>
<keyword evidence="1" id="KW-1133">Transmembrane helix</keyword>
<dbReference type="Pfam" id="PF06966">
    <property type="entry name" value="DUF1295"/>
    <property type="match status" value="1"/>
</dbReference>
<dbReference type="Proteomes" id="UP001314263">
    <property type="component" value="Unassembled WGS sequence"/>
</dbReference>
<dbReference type="AlphaFoldDB" id="A0AAV1IK47"/>
<gene>
    <name evidence="2" type="ORF">CVIRNUC_010049</name>
</gene>
<dbReference type="GO" id="GO:0016020">
    <property type="term" value="C:membrane"/>
    <property type="evidence" value="ECO:0007669"/>
    <property type="project" value="TreeGrafter"/>
</dbReference>
<feature type="transmembrane region" description="Helical" evidence="1">
    <location>
        <begin position="368"/>
        <end position="388"/>
    </location>
</feature>
<name>A0AAV1IK47_9CHLO</name>
<proteinExistence type="predicted"/>
<keyword evidence="3" id="KW-1185">Reference proteome</keyword>
<organism evidence="2 3">
    <name type="scientific">Coccomyxa viridis</name>
    <dbReference type="NCBI Taxonomy" id="1274662"/>
    <lineage>
        <taxon>Eukaryota</taxon>
        <taxon>Viridiplantae</taxon>
        <taxon>Chlorophyta</taxon>
        <taxon>core chlorophytes</taxon>
        <taxon>Trebouxiophyceae</taxon>
        <taxon>Trebouxiophyceae incertae sedis</taxon>
        <taxon>Coccomyxaceae</taxon>
        <taxon>Coccomyxa</taxon>
    </lineage>
</organism>
<feature type="transmembrane region" description="Helical" evidence="1">
    <location>
        <begin position="331"/>
        <end position="356"/>
    </location>
</feature>
<dbReference type="PANTHER" id="PTHR32251">
    <property type="entry name" value="3-OXO-5-ALPHA-STEROID 4-DEHYDROGENASE"/>
    <property type="match status" value="1"/>
</dbReference>
<accession>A0AAV1IK47</accession>